<sequence length="334" mass="36922">MEVSNSSSNRSPLDQNDRKRVVDSSIFRSRFEVRCASLEYAVNVMNPDPNGYPNFMINGGSHLRRLSRNDFRGLTGPGYRMKVAKHAARRWIHGCLDCECDQETAEIIANPRDLGTMVDGRSRNRCKPEPGSQKPQACRSWWNCFCQAKALQPDIVEGEDFADHFDALNRLPQAFRDQHPDYEWVPPNSIFLGVPTPIVPSWRVPVGASPVPRVQLQPPAPPVGIDAELLRVAEQELNELEQYGMGEIDPELLRVVQQELDLQNQEPAAGPSGTNRLYGAEDFRGWDKDPYAGSGSGFGFGGGGAGAGAVKKREISTLDEAPNPNPGQELKAKN</sequence>
<evidence type="ECO:0000313" key="3">
    <source>
        <dbReference type="Proteomes" id="UP001307849"/>
    </source>
</evidence>
<dbReference type="EMBL" id="JAVHJM010000002">
    <property type="protein sequence ID" value="KAK6518113.1"/>
    <property type="molecule type" value="Genomic_DNA"/>
</dbReference>
<organism evidence="2 3">
    <name type="scientific">Arthrobotrys conoides</name>
    <dbReference type="NCBI Taxonomy" id="74498"/>
    <lineage>
        <taxon>Eukaryota</taxon>
        <taxon>Fungi</taxon>
        <taxon>Dikarya</taxon>
        <taxon>Ascomycota</taxon>
        <taxon>Pezizomycotina</taxon>
        <taxon>Orbiliomycetes</taxon>
        <taxon>Orbiliales</taxon>
        <taxon>Orbiliaceae</taxon>
        <taxon>Arthrobotrys</taxon>
    </lineage>
</organism>
<keyword evidence="3" id="KW-1185">Reference proteome</keyword>
<proteinExistence type="predicted"/>
<dbReference type="Proteomes" id="UP001307849">
    <property type="component" value="Unassembled WGS sequence"/>
</dbReference>
<feature type="region of interest" description="Disordered" evidence="1">
    <location>
        <begin position="289"/>
        <end position="334"/>
    </location>
</feature>
<accession>A0AAN8RPT6</accession>
<comment type="caution">
    <text evidence="2">The sequence shown here is derived from an EMBL/GenBank/DDBJ whole genome shotgun (WGS) entry which is preliminary data.</text>
</comment>
<evidence type="ECO:0000256" key="1">
    <source>
        <dbReference type="SAM" id="MobiDB-lite"/>
    </source>
</evidence>
<gene>
    <name evidence="2" type="ORF">TWF506_005274</name>
</gene>
<feature type="compositionally biased region" description="Gly residues" evidence="1">
    <location>
        <begin position="294"/>
        <end position="307"/>
    </location>
</feature>
<protein>
    <submittedName>
        <fullName evidence="2">Uncharacterized protein</fullName>
    </submittedName>
</protein>
<dbReference type="AlphaFoldDB" id="A0AAN8RPT6"/>
<evidence type="ECO:0000313" key="2">
    <source>
        <dbReference type="EMBL" id="KAK6518113.1"/>
    </source>
</evidence>
<name>A0AAN8RPT6_9PEZI</name>
<reference evidence="2 3" key="1">
    <citation type="submission" date="2019-10" db="EMBL/GenBank/DDBJ databases">
        <authorList>
            <person name="Palmer J.M."/>
        </authorList>
    </citation>
    <scope>NUCLEOTIDE SEQUENCE [LARGE SCALE GENOMIC DNA]</scope>
    <source>
        <strain evidence="2 3">TWF506</strain>
    </source>
</reference>